<evidence type="ECO:0000313" key="1">
    <source>
        <dbReference type="EMBL" id="QFT28588.1"/>
    </source>
</evidence>
<dbReference type="EMBL" id="CP045351">
    <property type="protein sequence ID" value="QFT28588.1"/>
    <property type="molecule type" value="Genomic_DNA"/>
</dbReference>
<accession>A0A5P9CQR7</accession>
<dbReference type="AlphaFoldDB" id="A0A5P9CQR7"/>
<gene>
    <name evidence="1" type="ORF">FIV01_19500</name>
</gene>
<dbReference type="Proteomes" id="UP000326936">
    <property type="component" value="Plasmid pTHAF100_a"/>
</dbReference>
<proteinExistence type="predicted"/>
<dbReference type="KEGG" id="vaq:FIV01_19500"/>
<organism evidence="1 2">
    <name type="scientific">Vibrio aquimaris</name>
    <dbReference type="NCBI Taxonomy" id="2587862"/>
    <lineage>
        <taxon>Bacteria</taxon>
        <taxon>Pseudomonadati</taxon>
        <taxon>Pseudomonadota</taxon>
        <taxon>Gammaproteobacteria</taxon>
        <taxon>Vibrionales</taxon>
        <taxon>Vibrionaceae</taxon>
        <taxon>Vibrio</taxon>
    </lineage>
</organism>
<name>A0A5P9CQR7_9VIBR</name>
<protein>
    <submittedName>
        <fullName evidence="1">Uncharacterized protein</fullName>
    </submittedName>
</protein>
<geneLocation type="plasmid" evidence="2">
    <name>pthaf100_a</name>
</geneLocation>
<keyword evidence="2" id="KW-1185">Reference proteome</keyword>
<reference evidence="1 2" key="1">
    <citation type="submission" date="2019-10" db="EMBL/GenBank/DDBJ databases">
        <title>Complete genome sequence of Vibrio sp. strain THAF100, isolated from non-filtered water from the water column of tank 6 of a marine aquarium containing stony-coral fragments. Water maintained at 26 degree C.</title>
        <authorList>
            <person name="Ruckert C."/>
            <person name="Franco A."/>
            <person name="Kalinowski J."/>
            <person name="Glaeser S."/>
        </authorList>
    </citation>
    <scope>NUCLEOTIDE SEQUENCE [LARGE SCALE GENOMIC DNA]</scope>
    <source>
        <strain evidence="1 2">THAF100</strain>
        <plasmid evidence="2">pthaf100_a</plasmid>
    </source>
</reference>
<sequence>MTALVRKIGVLSAVVTLGGVLLWLDIDLVDEADIAQSSRVTAKTDVSQLPSDIGSATLSSYSS</sequence>
<evidence type="ECO:0000313" key="2">
    <source>
        <dbReference type="Proteomes" id="UP000326936"/>
    </source>
</evidence>
<dbReference type="RefSeq" id="WP_152432565.1">
    <property type="nucleotide sequence ID" value="NZ_CBCSDK010000016.1"/>
</dbReference>
<keyword evidence="1" id="KW-0614">Plasmid</keyword>